<dbReference type="AlphaFoldDB" id="A0A0R1WCD9"/>
<dbReference type="CDD" id="cd00761">
    <property type="entry name" value="Glyco_tranf_GTA_type"/>
    <property type="match status" value="1"/>
</dbReference>
<dbReference type="InterPro" id="IPR001173">
    <property type="entry name" value="Glyco_trans_2-like"/>
</dbReference>
<comment type="caution">
    <text evidence="4">The sequence shown here is derived from an EMBL/GenBank/DDBJ whole genome shotgun (WGS) entry which is preliminary data.</text>
</comment>
<dbReference type="Proteomes" id="UP000051820">
    <property type="component" value="Unassembled WGS sequence"/>
</dbReference>
<dbReference type="PANTHER" id="PTHR22916:SF51">
    <property type="entry name" value="GLYCOSYLTRANSFERASE EPSH-RELATED"/>
    <property type="match status" value="1"/>
</dbReference>
<dbReference type="STRING" id="1423807.FD16_GL000749"/>
<dbReference type="InterPro" id="IPR029044">
    <property type="entry name" value="Nucleotide-diphossugar_trans"/>
</dbReference>
<dbReference type="eggNOG" id="COG0463">
    <property type="taxonomic scope" value="Bacteria"/>
</dbReference>
<dbReference type="SUPFAM" id="SSF53448">
    <property type="entry name" value="Nucleotide-diphospho-sugar transferases"/>
    <property type="match status" value="1"/>
</dbReference>
<evidence type="ECO:0000256" key="2">
    <source>
        <dbReference type="ARBA" id="ARBA00022679"/>
    </source>
</evidence>
<evidence type="ECO:0000313" key="5">
    <source>
        <dbReference type="Proteomes" id="UP000051820"/>
    </source>
</evidence>
<dbReference type="GO" id="GO:0016757">
    <property type="term" value="F:glycosyltransferase activity"/>
    <property type="evidence" value="ECO:0007669"/>
    <property type="project" value="UniProtKB-KW"/>
</dbReference>
<keyword evidence="1" id="KW-0328">Glycosyltransferase</keyword>
<organism evidence="4 5">
    <name type="scientific">Paucilactobacillus suebicus DSM 5007 = KCTC 3549</name>
    <dbReference type="NCBI Taxonomy" id="1423807"/>
    <lineage>
        <taxon>Bacteria</taxon>
        <taxon>Bacillati</taxon>
        <taxon>Bacillota</taxon>
        <taxon>Bacilli</taxon>
        <taxon>Lactobacillales</taxon>
        <taxon>Lactobacillaceae</taxon>
        <taxon>Paucilactobacillus</taxon>
    </lineage>
</organism>
<sequence length="335" mass="38035">MSYSPLVSIIMPVYNSEDTLIYTINSVLHQKFKDWQLLCIDDGSTDNSSGIISDFVKKDDRINYFYKKNSGVSDTRNFGLNLSQGEFIFFLDSDDICKTNLLSEAVSAIEKFNCDTVIFGYDSIVKGNVIKSSVPGGSIGTLVAGNDMARLLRDGLISVVYNKLYRKSLLKHNSFENTSLGEDFLFNLDVILKNPSICALKESLYMYNLDSVGSLYKKFSSDRSQVLRLEYDKIVEVANVYKWSSNVTNDTLNYFKIHNLSGVIMNDFRDNSPYSTGQKKSLISKEFNFYKVSVNDILACRFLSKIELVKLVCAKLGLIRILNILYFLKKRKVKV</sequence>
<dbReference type="PANTHER" id="PTHR22916">
    <property type="entry name" value="GLYCOSYLTRANSFERASE"/>
    <property type="match status" value="1"/>
</dbReference>
<dbReference type="PATRIC" id="fig|1423807.3.peg.760"/>
<keyword evidence="2 4" id="KW-0808">Transferase</keyword>
<evidence type="ECO:0000313" key="4">
    <source>
        <dbReference type="EMBL" id="KRM13275.1"/>
    </source>
</evidence>
<proteinExistence type="predicted"/>
<evidence type="ECO:0000256" key="1">
    <source>
        <dbReference type="ARBA" id="ARBA00022676"/>
    </source>
</evidence>
<reference evidence="4 5" key="1">
    <citation type="journal article" date="2015" name="Genome Announc.">
        <title>Expanding the biotechnology potential of lactobacilli through comparative genomics of 213 strains and associated genera.</title>
        <authorList>
            <person name="Sun Z."/>
            <person name="Harris H.M."/>
            <person name="McCann A."/>
            <person name="Guo C."/>
            <person name="Argimon S."/>
            <person name="Zhang W."/>
            <person name="Yang X."/>
            <person name="Jeffery I.B."/>
            <person name="Cooney J.C."/>
            <person name="Kagawa T.F."/>
            <person name="Liu W."/>
            <person name="Song Y."/>
            <person name="Salvetti E."/>
            <person name="Wrobel A."/>
            <person name="Rasinkangas P."/>
            <person name="Parkhill J."/>
            <person name="Rea M.C."/>
            <person name="O'Sullivan O."/>
            <person name="Ritari J."/>
            <person name="Douillard F.P."/>
            <person name="Paul Ross R."/>
            <person name="Yang R."/>
            <person name="Briner A.E."/>
            <person name="Felis G.E."/>
            <person name="de Vos W.M."/>
            <person name="Barrangou R."/>
            <person name="Klaenhammer T.R."/>
            <person name="Caufield P.W."/>
            <person name="Cui Y."/>
            <person name="Zhang H."/>
            <person name="O'Toole P.W."/>
        </authorList>
    </citation>
    <scope>NUCLEOTIDE SEQUENCE [LARGE SCALE GENOMIC DNA]</scope>
    <source>
        <strain evidence="4 5">DSM 5007</strain>
    </source>
</reference>
<dbReference type="Gene3D" id="3.90.550.10">
    <property type="entry name" value="Spore Coat Polysaccharide Biosynthesis Protein SpsA, Chain A"/>
    <property type="match status" value="1"/>
</dbReference>
<name>A0A0R1WCD9_9LACO</name>
<dbReference type="EMBL" id="AZGF01000002">
    <property type="protein sequence ID" value="KRM13275.1"/>
    <property type="molecule type" value="Genomic_DNA"/>
</dbReference>
<gene>
    <name evidence="4" type="ORF">FD16_GL000749</name>
</gene>
<dbReference type="RefSeq" id="WP_010621724.1">
    <property type="nucleotide sequence ID" value="NZ_AZGF01000002.1"/>
</dbReference>
<protein>
    <submittedName>
        <fullName evidence="4">Glycosyl transferase</fullName>
    </submittedName>
</protein>
<dbReference type="OrthoDB" id="396512at2"/>
<keyword evidence="5" id="KW-1185">Reference proteome</keyword>
<evidence type="ECO:0000259" key="3">
    <source>
        <dbReference type="Pfam" id="PF00535"/>
    </source>
</evidence>
<dbReference type="Pfam" id="PF00535">
    <property type="entry name" value="Glycos_transf_2"/>
    <property type="match status" value="1"/>
</dbReference>
<feature type="domain" description="Glycosyltransferase 2-like" evidence="3">
    <location>
        <begin position="8"/>
        <end position="167"/>
    </location>
</feature>
<accession>A0A0R1WCD9</accession>